<proteinExistence type="predicted"/>
<accession>A0AC58SMV2</accession>
<evidence type="ECO:0000313" key="2">
    <source>
        <dbReference type="RefSeq" id="XP_075086305.1"/>
    </source>
</evidence>
<gene>
    <name evidence="2" type="primary">LOC142169012</name>
</gene>
<reference evidence="2" key="2">
    <citation type="submission" date="2025-08" db="UniProtKB">
        <authorList>
            <consortium name="RefSeq"/>
        </authorList>
    </citation>
    <scope>IDENTIFICATION</scope>
    <source>
        <tissue evidence="2">Leaf</tissue>
    </source>
</reference>
<keyword evidence="1" id="KW-1185">Reference proteome</keyword>
<organism evidence="1 2">
    <name type="scientific">Nicotiana tabacum</name>
    <name type="common">Common tobacco</name>
    <dbReference type="NCBI Taxonomy" id="4097"/>
    <lineage>
        <taxon>Eukaryota</taxon>
        <taxon>Viridiplantae</taxon>
        <taxon>Streptophyta</taxon>
        <taxon>Embryophyta</taxon>
        <taxon>Tracheophyta</taxon>
        <taxon>Spermatophyta</taxon>
        <taxon>Magnoliopsida</taxon>
        <taxon>eudicotyledons</taxon>
        <taxon>Gunneridae</taxon>
        <taxon>Pentapetalae</taxon>
        <taxon>asterids</taxon>
        <taxon>lamiids</taxon>
        <taxon>Solanales</taxon>
        <taxon>Solanaceae</taxon>
        <taxon>Nicotianoideae</taxon>
        <taxon>Nicotianeae</taxon>
        <taxon>Nicotiana</taxon>
    </lineage>
</organism>
<name>A0AC58SMV2_TOBAC</name>
<sequence>MQRKHGFFIVALMEQFPKPRYIQNYKRRLGMEDAISNVNGKIWLFFDAMVEWELVIDTEQQLTIKVYHQDIGKYIIMTFVYEKCSSLKRLELWDNLYYLTNDMELPWVVRGDFNIVLSEEEKIRGLHVYPPEYEDFASCVNSCGLFDLGYKGSPFIWWNGRPNVECIFKRLDIIFVNLPFQTLFPNIEVEHLIRTGSDHAPLLMSCGDQVLQFKLKRTKITLSKWSKLTYGDIFKQLAIREDVKAQAELKKYLSIEEQYWKQKAESQHLMAEATVEFFQKQFTQEVEPISFELLNNVPTMVSAEQNRELCTTHTIKDVKVVISSLSGESVFSGVLHNRLEKILPPLISTNQSGFVKERIFENILLTQEIVTDIRLRGKPANVVIKLDMAKAYDRISWKYLMHVLRKIKIVEVLAKYEHISGQLINKEKSSFYVHLNTTATFINTVADITGISKGEFPFTYLGCPILYTKRINEYYNELTQKVKAKLYSWKGKLLSYGGKATLISSVLQSMSTHILSVLDPPTNVLQHLHNTFTRSNKLLWANFMWNKYCKKELPTVVQFKQGSHVWRKMLEAREEVEHELLWEMKSKSLNIWHENWTGLGALYNVIPPEFHINEERQEVDELREENAWNDQMLEQYFPTEIASHIRLEVYFENSDDYWDTPKWMPTASGRFSVTTAWEILRHRAHVNAEYKLLWTKGLPFQNIFLFMEIMERQDTY</sequence>
<protein>
    <submittedName>
        <fullName evidence="2">Uncharacterized protein LOC142169012</fullName>
    </submittedName>
</protein>
<reference evidence="1" key="1">
    <citation type="journal article" date="2014" name="Nat. Commun.">
        <title>The tobacco genome sequence and its comparison with those of tomato and potato.</title>
        <authorList>
            <person name="Sierro N."/>
            <person name="Battey J.N."/>
            <person name="Ouadi S."/>
            <person name="Bakaher N."/>
            <person name="Bovet L."/>
            <person name="Willig A."/>
            <person name="Goepfert S."/>
            <person name="Peitsch M.C."/>
            <person name="Ivanov N.V."/>
        </authorList>
    </citation>
    <scope>NUCLEOTIDE SEQUENCE [LARGE SCALE GENOMIC DNA]</scope>
</reference>
<dbReference type="RefSeq" id="XP_075086305.1">
    <property type="nucleotide sequence ID" value="XM_075230204.1"/>
</dbReference>
<dbReference type="Proteomes" id="UP000790787">
    <property type="component" value="Chromosome 14"/>
</dbReference>
<evidence type="ECO:0000313" key="1">
    <source>
        <dbReference type="Proteomes" id="UP000790787"/>
    </source>
</evidence>